<evidence type="ECO:0000256" key="6">
    <source>
        <dbReference type="ARBA" id="ARBA00023134"/>
    </source>
</evidence>
<dbReference type="PANTHER" id="PTHR19136">
    <property type="entry name" value="MOLYBDENUM COFACTOR GUANYLYLTRANSFERASE"/>
    <property type="match status" value="1"/>
</dbReference>
<dbReference type="SUPFAM" id="SSF53448">
    <property type="entry name" value="Nucleotide-diphospho-sugar transferases"/>
    <property type="match status" value="1"/>
</dbReference>
<keyword evidence="10" id="KW-1185">Reference proteome</keyword>
<protein>
    <submittedName>
        <fullName evidence="9">Molybdopterin guanine dinucleotide biosynthesis protein MobA</fullName>
    </submittedName>
</protein>
<evidence type="ECO:0000256" key="4">
    <source>
        <dbReference type="ARBA" id="ARBA00022741"/>
    </source>
</evidence>
<sequence>MTVLGAVLAGGQSRRFGSDKAAASFRGQPLIAHTLAALSRQCDAVVVVGRDQPGQVSVPDWPRAGCGPLGGFAGAFRYAVARGFDLVLTAGVDSVDLPDDLRARLTPAPAYVASQPVLGLWPVAGVGALQEILLGSDSHSVRAFADRIGARAVKLAAEPANVNTLDDLTRLEQRHGL</sequence>
<keyword evidence="1" id="KW-0963">Cytoplasm</keyword>
<evidence type="ECO:0000313" key="9">
    <source>
        <dbReference type="EMBL" id="GAO39343.1"/>
    </source>
</evidence>
<organism evidence="9 10">
    <name type="scientific">Sphingomonas changbaiensis NBRC 104936</name>
    <dbReference type="NCBI Taxonomy" id="1219043"/>
    <lineage>
        <taxon>Bacteria</taxon>
        <taxon>Pseudomonadati</taxon>
        <taxon>Pseudomonadota</taxon>
        <taxon>Alphaproteobacteria</taxon>
        <taxon>Sphingomonadales</taxon>
        <taxon>Sphingomonadaceae</taxon>
        <taxon>Sphingomonas</taxon>
    </lineage>
</organism>
<dbReference type="Proteomes" id="UP000033202">
    <property type="component" value="Unassembled WGS sequence"/>
</dbReference>
<dbReference type="CDD" id="cd02503">
    <property type="entry name" value="MobA"/>
    <property type="match status" value="1"/>
</dbReference>
<accession>A0A0E9MP98</accession>
<evidence type="ECO:0000256" key="1">
    <source>
        <dbReference type="ARBA" id="ARBA00022490"/>
    </source>
</evidence>
<dbReference type="OrthoDB" id="9788394at2"/>
<dbReference type="Pfam" id="PF12804">
    <property type="entry name" value="NTP_transf_3"/>
    <property type="match status" value="1"/>
</dbReference>
<keyword evidence="5" id="KW-0460">Magnesium</keyword>
<keyword evidence="6" id="KW-0342">GTP-binding</keyword>
<dbReference type="GO" id="GO:0046872">
    <property type="term" value="F:metal ion binding"/>
    <property type="evidence" value="ECO:0007669"/>
    <property type="project" value="UniProtKB-KW"/>
</dbReference>
<evidence type="ECO:0000313" key="10">
    <source>
        <dbReference type="Proteomes" id="UP000033202"/>
    </source>
</evidence>
<dbReference type="STRING" id="1219043.SCH01S_29_00310"/>
<dbReference type="AlphaFoldDB" id="A0A0E9MP98"/>
<gene>
    <name evidence="9" type="primary">mobA</name>
    <name evidence="9" type="ORF">SCH01S_29_00310</name>
</gene>
<comment type="caution">
    <text evidence="9">The sequence shown here is derived from an EMBL/GenBank/DDBJ whole genome shotgun (WGS) entry which is preliminary data.</text>
</comment>
<dbReference type="GO" id="GO:0006777">
    <property type="term" value="P:Mo-molybdopterin cofactor biosynthetic process"/>
    <property type="evidence" value="ECO:0007669"/>
    <property type="project" value="UniProtKB-KW"/>
</dbReference>
<name>A0A0E9MP98_9SPHN</name>
<evidence type="ECO:0000256" key="5">
    <source>
        <dbReference type="ARBA" id="ARBA00022842"/>
    </source>
</evidence>
<keyword evidence="4" id="KW-0547">Nucleotide-binding</keyword>
<dbReference type="GO" id="GO:0016779">
    <property type="term" value="F:nucleotidyltransferase activity"/>
    <property type="evidence" value="ECO:0007669"/>
    <property type="project" value="UniProtKB-ARBA"/>
</dbReference>
<evidence type="ECO:0000256" key="3">
    <source>
        <dbReference type="ARBA" id="ARBA00022723"/>
    </source>
</evidence>
<dbReference type="InterPro" id="IPR013482">
    <property type="entry name" value="Molybde_CF_guanTrfase"/>
</dbReference>
<reference evidence="9 10" key="1">
    <citation type="submission" date="2015-04" db="EMBL/GenBank/DDBJ databases">
        <title>Whole genome shotgun sequence of Sphingomonas changbaiensis NBRC 104936.</title>
        <authorList>
            <person name="Katano-Makiyama Y."/>
            <person name="Hosoyama A."/>
            <person name="Hashimoto M."/>
            <person name="Noguchi M."/>
            <person name="Tsuchikane K."/>
            <person name="Ohji S."/>
            <person name="Yamazoe A."/>
            <person name="Ichikawa N."/>
            <person name="Kimura A."/>
            <person name="Fujita N."/>
        </authorList>
    </citation>
    <scope>NUCLEOTIDE SEQUENCE [LARGE SCALE GENOMIC DNA]</scope>
    <source>
        <strain evidence="9 10">NBRC 104936</strain>
    </source>
</reference>
<evidence type="ECO:0000256" key="7">
    <source>
        <dbReference type="ARBA" id="ARBA00023150"/>
    </source>
</evidence>
<dbReference type="InterPro" id="IPR025877">
    <property type="entry name" value="MobA-like_NTP_Trfase"/>
</dbReference>
<dbReference type="PANTHER" id="PTHR19136:SF81">
    <property type="entry name" value="MOLYBDENUM COFACTOR GUANYLYLTRANSFERASE"/>
    <property type="match status" value="1"/>
</dbReference>
<dbReference type="InterPro" id="IPR029044">
    <property type="entry name" value="Nucleotide-diphossugar_trans"/>
</dbReference>
<keyword evidence="2" id="KW-0808">Transferase</keyword>
<evidence type="ECO:0000259" key="8">
    <source>
        <dbReference type="Pfam" id="PF12804"/>
    </source>
</evidence>
<dbReference type="Gene3D" id="3.90.550.10">
    <property type="entry name" value="Spore Coat Polysaccharide Biosynthesis Protein SpsA, Chain A"/>
    <property type="match status" value="1"/>
</dbReference>
<dbReference type="RefSeq" id="WP_046348170.1">
    <property type="nucleotide sequence ID" value="NZ_BBWU01000029.1"/>
</dbReference>
<dbReference type="EMBL" id="BBWU01000029">
    <property type="protein sequence ID" value="GAO39343.1"/>
    <property type="molecule type" value="Genomic_DNA"/>
</dbReference>
<evidence type="ECO:0000256" key="2">
    <source>
        <dbReference type="ARBA" id="ARBA00022679"/>
    </source>
</evidence>
<dbReference type="GO" id="GO:0005525">
    <property type="term" value="F:GTP binding"/>
    <property type="evidence" value="ECO:0007669"/>
    <property type="project" value="UniProtKB-KW"/>
</dbReference>
<keyword evidence="3" id="KW-0479">Metal-binding</keyword>
<proteinExistence type="predicted"/>
<feature type="domain" description="MobA-like NTP transferase" evidence="8">
    <location>
        <begin position="5"/>
        <end position="108"/>
    </location>
</feature>
<keyword evidence="7" id="KW-0501">Molybdenum cofactor biosynthesis</keyword>